<evidence type="ECO:0000256" key="2">
    <source>
        <dbReference type="ARBA" id="ARBA00023235"/>
    </source>
</evidence>
<dbReference type="Pfam" id="PF00849">
    <property type="entry name" value="PseudoU_synth_2"/>
    <property type="match status" value="1"/>
</dbReference>
<evidence type="ECO:0000313" key="5">
    <source>
        <dbReference type="Proteomes" id="UP001370490"/>
    </source>
</evidence>
<dbReference type="GO" id="GO:0000488">
    <property type="term" value="P:maturation of LSU-rRNA from tetracistronic rRNA transcript (SSU-rRNA, LSU-rRNA, 4.5S-rRNA, 5S-rRNA)"/>
    <property type="evidence" value="ECO:0007669"/>
    <property type="project" value="TreeGrafter"/>
</dbReference>
<dbReference type="GO" id="GO:0003723">
    <property type="term" value="F:RNA binding"/>
    <property type="evidence" value="ECO:0007669"/>
    <property type="project" value="InterPro"/>
</dbReference>
<evidence type="ECO:0000313" key="4">
    <source>
        <dbReference type="EMBL" id="KAK6929836.1"/>
    </source>
</evidence>
<comment type="caution">
    <text evidence="4">The sequence shown here is derived from an EMBL/GenBank/DDBJ whole genome shotgun (WGS) entry which is preliminary data.</text>
</comment>
<name>A0AAN8Z9D0_9MAGN</name>
<dbReference type="PANTHER" id="PTHR47683">
    <property type="entry name" value="PSEUDOURIDINE SYNTHASE FAMILY PROTEIN-RELATED"/>
    <property type="match status" value="1"/>
</dbReference>
<dbReference type="PANTHER" id="PTHR47683:SF2">
    <property type="entry name" value="RNA-BINDING S4 DOMAIN-CONTAINING PROTEIN"/>
    <property type="match status" value="1"/>
</dbReference>
<dbReference type="GO" id="GO:0009507">
    <property type="term" value="C:chloroplast"/>
    <property type="evidence" value="ECO:0007669"/>
    <property type="project" value="TreeGrafter"/>
</dbReference>
<dbReference type="InterPro" id="IPR018496">
    <property type="entry name" value="PsdUridine_synth_RsuA/RluB_CS"/>
</dbReference>
<organism evidence="4 5">
    <name type="scientific">Dillenia turbinata</name>
    <dbReference type="NCBI Taxonomy" id="194707"/>
    <lineage>
        <taxon>Eukaryota</taxon>
        <taxon>Viridiplantae</taxon>
        <taxon>Streptophyta</taxon>
        <taxon>Embryophyta</taxon>
        <taxon>Tracheophyta</taxon>
        <taxon>Spermatophyta</taxon>
        <taxon>Magnoliopsida</taxon>
        <taxon>eudicotyledons</taxon>
        <taxon>Gunneridae</taxon>
        <taxon>Pentapetalae</taxon>
        <taxon>Dilleniales</taxon>
        <taxon>Dilleniaceae</taxon>
        <taxon>Dillenia</taxon>
    </lineage>
</organism>
<dbReference type="GO" id="GO:0032544">
    <property type="term" value="P:plastid translation"/>
    <property type="evidence" value="ECO:0007669"/>
    <property type="project" value="TreeGrafter"/>
</dbReference>
<dbReference type="EMBL" id="JBAMMX010000012">
    <property type="protein sequence ID" value="KAK6929836.1"/>
    <property type="molecule type" value="Genomic_DNA"/>
</dbReference>
<dbReference type="Gene3D" id="3.30.70.580">
    <property type="entry name" value="Pseudouridine synthase I, catalytic domain, N-terminal subdomain"/>
    <property type="match status" value="1"/>
</dbReference>
<dbReference type="GO" id="GO:0009982">
    <property type="term" value="F:pseudouridine synthase activity"/>
    <property type="evidence" value="ECO:0007669"/>
    <property type="project" value="InterPro"/>
</dbReference>
<dbReference type="AlphaFoldDB" id="A0AAN8Z9D0"/>
<keyword evidence="2" id="KW-0413">Isomerase</keyword>
<proteinExistence type="inferred from homology"/>
<reference evidence="4 5" key="1">
    <citation type="submission" date="2023-12" db="EMBL/GenBank/DDBJ databases">
        <title>A high-quality genome assembly for Dillenia turbinata (Dilleniales).</title>
        <authorList>
            <person name="Chanderbali A."/>
        </authorList>
    </citation>
    <scope>NUCLEOTIDE SEQUENCE [LARGE SCALE GENOMIC DNA]</scope>
    <source>
        <strain evidence="4">LSX21</strain>
        <tissue evidence="4">Leaf</tissue>
    </source>
</reference>
<dbReference type="InterPro" id="IPR006145">
    <property type="entry name" value="PsdUridine_synth_RsuA/RluA"/>
</dbReference>
<dbReference type="Proteomes" id="UP001370490">
    <property type="component" value="Unassembled WGS sequence"/>
</dbReference>
<evidence type="ECO:0000259" key="3">
    <source>
        <dbReference type="Pfam" id="PF00849"/>
    </source>
</evidence>
<dbReference type="GO" id="GO:0001522">
    <property type="term" value="P:pseudouridine synthesis"/>
    <property type="evidence" value="ECO:0007669"/>
    <property type="project" value="InterPro"/>
</dbReference>
<gene>
    <name evidence="4" type="ORF">RJ641_003930</name>
</gene>
<keyword evidence="5" id="KW-1185">Reference proteome</keyword>
<feature type="domain" description="Pseudouridine synthase RsuA/RluA-like" evidence="3">
    <location>
        <begin position="78"/>
        <end position="119"/>
    </location>
</feature>
<dbReference type="SUPFAM" id="SSF55120">
    <property type="entry name" value="Pseudouridine synthase"/>
    <property type="match status" value="1"/>
</dbReference>
<accession>A0AAN8Z9D0</accession>
<dbReference type="GO" id="GO:0000489">
    <property type="term" value="P:maturation of SSU-rRNA from tetracistronic rRNA transcript (SSU-rRNA, LSU-rRNA, 4.5S-rRNA, 5S-rRNA)"/>
    <property type="evidence" value="ECO:0007669"/>
    <property type="project" value="TreeGrafter"/>
</dbReference>
<dbReference type="InterPro" id="IPR050343">
    <property type="entry name" value="RsuA_PseudoU_synthase"/>
</dbReference>
<protein>
    <submittedName>
        <fullName evidence="4">Pseudouridine synthase, RsuA/RluA-like</fullName>
    </submittedName>
</protein>
<sequence length="174" mass="19575">MNNMKARFYMSLSCCTKSDIVASKRNSEELIFEGKVTVNGSFAEPLRFAGTFVHLGIKSQKSVVSLFDDYLKSGYVLKNPRQPKPRLFTVGRLDVVTTGLIIVTNDGDFAQKLSDPSSKLMAHLENKGTELKTQKRGKQKELQHHFDLCTLILCKSLKHLAHEAWTWTQALTQG</sequence>
<dbReference type="InterPro" id="IPR020094">
    <property type="entry name" value="TruA/RsuA/RluB/E/F_N"/>
</dbReference>
<comment type="similarity">
    <text evidence="1">Belongs to the pseudouridine synthase RsuA family.</text>
</comment>
<dbReference type="PROSITE" id="PS01149">
    <property type="entry name" value="PSI_RSU"/>
    <property type="match status" value="1"/>
</dbReference>
<dbReference type="InterPro" id="IPR020103">
    <property type="entry name" value="PsdUridine_synth_cat_dom_sf"/>
</dbReference>
<evidence type="ECO:0000256" key="1">
    <source>
        <dbReference type="ARBA" id="ARBA00008348"/>
    </source>
</evidence>